<sequence length="164" mass="18272">MQDITGLRMREAGYRGALIAYLGERLAVPVSNGCPCCEILSSAQYDTGFQKVNDNTRYQLRAFSYFTLSNGASFISPRKLGLRMPSRATRSSRQKSNLFGSTKLEKKPSLYYALILLQGLSSISASSSNYYSGCRERRRFLAARRWQDTPSSSADSSNRTSAAY</sequence>
<name>A0A9P4N361_9PLEO</name>
<accession>A0A9P4N361</accession>
<organism evidence="1 2">
    <name type="scientific">Delitschia confertaspora ATCC 74209</name>
    <dbReference type="NCBI Taxonomy" id="1513339"/>
    <lineage>
        <taxon>Eukaryota</taxon>
        <taxon>Fungi</taxon>
        <taxon>Dikarya</taxon>
        <taxon>Ascomycota</taxon>
        <taxon>Pezizomycotina</taxon>
        <taxon>Dothideomycetes</taxon>
        <taxon>Pleosporomycetidae</taxon>
        <taxon>Pleosporales</taxon>
        <taxon>Delitschiaceae</taxon>
        <taxon>Delitschia</taxon>
    </lineage>
</organism>
<protein>
    <submittedName>
        <fullName evidence="1">Uncharacterized protein</fullName>
    </submittedName>
</protein>
<keyword evidence="2" id="KW-1185">Reference proteome</keyword>
<dbReference type="Proteomes" id="UP000799536">
    <property type="component" value="Unassembled WGS sequence"/>
</dbReference>
<dbReference type="AlphaFoldDB" id="A0A9P4N361"/>
<evidence type="ECO:0000313" key="1">
    <source>
        <dbReference type="EMBL" id="KAF2205490.1"/>
    </source>
</evidence>
<reference evidence="1" key="1">
    <citation type="journal article" date="2020" name="Stud. Mycol.">
        <title>101 Dothideomycetes genomes: a test case for predicting lifestyles and emergence of pathogens.</title>
        <authorList>
            <person name="Haridas S."/>
            <person name="Albert R."/>
            <person name="Binder M."/>
            <person name="Bloem J."/>
            <person name="Labutti K."/>
            <person name="Salamov A."/>
            <person name="Andreopoulos B."/>
            <person name="Baker S."/>
            <person name="Barry K."/>
            <person name="Bills G."/>
            <person name="Bluhm B."/>
            <person name="Cannon C."/>
            <person name="Castanera R."/>
            <person name="Culley D."/>
            <person name="Daum C."/>
            <person name="Ezra D."/>
            <person name="Gonzalez J."/>
            <person name="Henrissat B."/>
            <person name="Kuo A."/>
            <person name="Liang C."/>
            <person name="Lipzen A."/>
            <person name="Lutzoni F."/>
            <person name="Magnuson J."/>
            <person name="Mondo S."/>
            <person name="Nolan M."/>
            <person name="Ohm R."/>
            <person name="Pangilinan J."/>
            <person name="Park H.-J."/>
            <person name="Ramirez L."/>
            <person name="Alfaro M."/>
            <person name="Sun H."/>
            <person name="Tritt A."/>
            <person name="Yoshinaga Y."/>
            <person name="Zwiers L.-H."/>
            <person name="Turgeon B."/>
            <person name="Goodwin S."/>
            <person name="Spatafora J."/>
            <person name="Crous P."/>
            <person name="Grigoriev I."/>
        </authorList>
    </citation>
    <scope>NUCLEOTIDE SEQUENCE</scope>
    <source>
        <strain evidence="1">ATCC 74209</strain>
    </source>
</reference>
<proteinExistence type="predicted"/>
<gene>
    <name evidence="1" type="ORF">GQ43DRAFT_4760</name>
</gene>
<dbReference type="EMBL" id="ML993855">
    <property type="protein sequence ID" value="KAF2205490.1"/>
    <property type="molecule type" value="Genomic_DNA"/>
</dbReference>
<evidence type="ECO:0000313" key="2">
    <source>
        <dbReference type="Proteomes" id="UP000799536"/>
    </source>
</evidence>
<comment type="caution">
    <text evidence="1">The sequence shown here is derived from an EMBL/GenBank/DDBJ whole genome shotgun (WGS) entry which is preliminary data.</text>
</comment>